<protein>
    <submittedName>
        <fullName evidence="1">Uncharacterized protein</fullName>
    </submittedName>
</protein>
<accession>A0A822Y854</accession>
<keyword evidence="2" id="KW-1185">Reference proteome</keyword>
<reference evidence="1 2" key="1">
    <citation type="journal article" date="2020" name="Mol. Biol. Evol.">
        <title>Distinct Expression and Methylation Patterns for Genes with Different Fates following a Single Whole-Genome Duplication in Flowering Plants.</title>
        <authorList>
            <person name="Shi T."/>
            <person name="Rahmani R.S."/>
            <person name="Gugger P.F."/>
            <person name="Wang M."/>
            <person name="Li H."/>
            <person name="Zhang Y."/>
            <person name="Li Z."/>
            <person name="Wang Q."/>
            <person name="Van de Peer Y."/>
            <person name="Marchal K."/>
            <person name="Chen J."/>
        </authorList>
    </citation>
    <scope>NUCLEOTIDE SEQUENCE [LARGE SCALE GENOMIC DNA]</scope>
    <source>
        <tissue evidence="1">Leaf</tissue>
    </source>
</reference>
<dbReference type="AlphaFoldDB" id="A0A822Y854"/>
<evidence type="ECO:0000313" key="2">
    <source>
        <dbReference type="Proteomes" id="UP000607653"/>
    </source>
</evidence>
<name>A0A822Y854_NELNU</name>
<sequence>MVFLNKFCPSVKRKRKRRLPEKTFGGKIAKYHQENRKACIKEGKRSFERNVGRIQARVIKAIKHQSEQTFGPRISSLCTLPCFLHSSKKKIQSIGLLYTDFNHNSNTPINRNNIDCLMYIIIKRNDDKDENPE</sequence>
<evidence type="ECO:0000313" key="1">
    <source>
        <dbReference type="EMBL" id="DAD25768.1"/>
    </source>
</evidence>
<dbReference type="EMBL" id="DUZY01000002">
    <property type="protein sequence ID" value="DAD25768.1"/>
    <property type="molecule type" value="Genomic_DNA"/>
</dbReference>
<comment type="caution">
    <text evidence="1">The sequence shown here is derived from an EMBL/GenBank/DDBJ whole genome shotgun (WGS) entry which is preliminary data.</text>
</comment>
<organism evidence="1 2">
    <name type="scientific">Nelumbo nucifera</name>
    <name type="common">Sacred lotus</name>
    <dbReference type="NCBI Taxonomy" id="4432"/>
    <lineage>
        <taxon>Eukaryota</taxon>
        <taxon>Viridiplantae</taxon>
        <taxon>Streptophyta</taxon>
        <taxon>Embryophyta</taxon>
        <taxon>Tracheophyta</taxon>
        <taxon>Spermatophyta</taxon>
        <taxon>Magnoliopsida</taxon>
        <taxon>Proteales</taxon>
        <taxon>Nelumbonaceae</taxon>
        <taxon>Nelumbo</taxon>
    </lineage>
</organism>
<dbReference type="Proteomes" id="UP000607653">
    <property type="component" value="Unassembled WGS sequence"/>
</dbReference>
<proteinExistence type="predicted"/>
<gene>
    <name evidence="1" type="ORF">HUJ06_027236</name>
</gene>